<sequence length="96" mass="11349">MGIYFRTLILHIDLAFLILLKDEKYCAISGISEHDRNDFFIDLINKNPIDVEVKRFLLKKYGAVERPEGTWVLNVKETLIDYILNMGHMRDFPFED</sequence>
<organism evidence="1 2">
    <name type="scientific">Pedobacter rhodius</name>
    <dbReference type="NCBI Taxonomy" id="3004098"/>
    <lineage>
        <taxon>Bacteria</taxon>
        <taxon>Pseudomonadati</taxon>
        <taxon>Bacteroidota</taxon>
        <taxon>Sphingobacteriia</taxon>
        <taxon>Sphingobacteriales</taxon>
        <taxon>Sphingobacteriaceae</taxon>
        <taxon>Pedobacter</taxon>
    </lineage>
</organism>
<proteinExistence type="predicted"/>
<reference evidence="1" key="1">
    <citation type="submission" date="2022-12" db="EMBL/GenBank/DDBJ databases">
        <title>Genome sequence of SJ11.</title>
        <authorList>
            <person name="Woo H."/>
        </authorList>
    </citation>
    <scope>NUCLEOTIDE SEQUENCE</scope>
    <source>
        <strain evidence="1">SJ11</strain>
    </source>
</reference>
<comment type="caution">
    <text evidence="1">The sequence shown here is derived from an EMBL/GenBank/DDBJ whole genome shotgun (WGS) entry which is preliminary data.</text>
</comment>
<protein>
    <submittedName>
        <fullName evidence="1">Uncharacterized protein</fullName>
    </submittedName>
</protein>
<accession>A0ABT4KYH3</accession>
<keyword evidence="2" id="KW-1185">Reference proteome</keyword>
<dbReference type="EMBL" id="JAPWGL010000002">
    <property type="protein sequence ID" value="MCZ4222913.1"/>
    <property type="molecule type" value="Genomic_DNA"/>
</dbReference>
<dbReference type="Proteomes" id="UP001144341">
    <property type="component" value="Unassembled WGS sequence"/>
</dbReference>
<evidence type="ECO:0000313" key="2">
    <source>
        <dbReference type="Proteomes" id="UP001144341"/>
    </source>
</evidence>
<dbReference type="RefSeq" id="WP_269414715.1">
    <property type="nucleotide sequence ID" value="NZ_JAPWGL010000002.1"/>
</dbReference>
<name>A0ABT4KYH3_9SPHI</name>
<evidence type="ECO:0000313" key="1">
    <source>
        <dbReference type="EMBL" id="MCZ4222913.1"/>
    </source>
</evidence>
<gene>
    <name evidence="1" type="ORF">O0931_06340</name>
</gene>